<accession>A0A6A4PMH2</accession>
<sequence>MVWDELEAWLGTEGRTLLALAGLRVLSQETLLFCHVSLLLNTDKATQPLLIFTWRQIISFVAPTFPLTWAFLHSQTLREPKNSITMEYFFKILIQSRMS</sequence>
<protein>
    <submittedName>
        <fullName evidence="1">Uncharacterized protein</fullName>
    </submittedName>
</protein>
<name>A0A6A4PMH2_LUPAL</name>
<keyword evidence="2" id="KW-1185">Reference proteome</keyword>
<dbReference type="Proteomes" id="UP000447434">
    <property type="component" value="Chromosome 12"/>
</dbReference>
<gene>
    <name evidence="1" type="ORF">Lalb_Chr12g0200161</name>
</gene>
<evidence type="ECO:0000313" key="2">
    <source>
        <dbReference type="Proteomes" id="UP000447434"/>
    </source>
</evidence>
<proteinExistence type="predicted"/>
<evidence type="ECO:0000313" key="1">
    <source>
        <dbReference type="EMBL" id="KAE9602494.1"/>
    </source>
</evidence>
<dbReference type="EMBL" id="WOCE01000012">
    <property type="protein sequence ID" value="KAE9602494.1"/>
    <property type="molecule type" value="Genomic_DNA"/>
</dbReference>
<dbReference type="AlphaFoldDB" id="A0A6A4PMH2"/>
<comment type="caution">
    <text evidence="1">The sequence shown here is derived from an EMBL/GenBank/DDBJ whole genome shotgun (WGS) entry which is preliminary data.</text>
</comment>
<reference evidence="2" key="1">
    <citation type="journal article" date="2020" name="Nat. Commun.">
        <title>Genome sequence of the cluster root forming white lupin.</title>
        <authorList>
            <person name="Hufnagel B."/>
            <person name="Marques A."/>
            <person name="Soriano A."/>
            <person name="Marques L."/>
            <person name="Divol F."/>
            <person name="Doumas P."/>
            <person name="Sallet E."/>
            <person name="Mancinotti D."/>
            <person name="Carrere S."/>
            <person name="Marande W."/>
            <person name="Arribat S."/>
            <person name="Keller J."/>
            <person name="Huneau C."/>
            <person name="Blein T."/>
            <person name="Aime D."/>
            <person name="Laguerre M."/>
            <person name="Taylor J."/>
            <person name="Schubert V."/>
            <person name="Nelson M."/>
            <person name="Geu-Flores F."/>
            <person name="Crespi M."/>
            <person name="Gallardo-Guerrero K."/>
            <person name="Delaux P.-M."/>
            <person name="Salse J."/>
            <person name="Berges H."/>
            <person name="Guyot R."/>
            <person name="Gouzy J."/>
            <person name="Peret B."/>
        </authorList>
    </citation>
    <scope>NUCLEOTIDE SEQUENCE [LARGE SCALE GENOMIC DNA]</scope>
    <source>
        <strain evidence="2">cv. Amiga</strain>
    </source>
</reference>
<organism evidence="1 2">
    <name type="scientific">Lupinus albus</name>
    <name type="common">White lupine</name>
    <name type="synonym">Lupinus termis</name>
    <dbReference type="NCBI Taxonomy" id="3870"/>
    <lineage>
        <taxon>Eukaryota</taxon>
        <taxon>Viridiplantae</taxon>
        <taxon>Streptophyta</taxon>
        <taxon>Embryophyta</taxon>
        <taxon>Tracheophyta</taxon>
        <taxon>Spermatophyta</taxon>
        <taxon>Magnoliopsida</taxon>
        <taxon>eudicotyledons</taxon>
        <taxon>Gunneridae</taxon>
        <taxon>Pentapetalae</taxon>
        <taxon>rosids</taxon>
        <taxon>fabids</taxon>
        <taxon>Fabales</taxon>
        <taxon>Fabaceae</taxon>
        <taxon>Papilionoideae</taxon>
        <taxon>50 kb inversion clade</taxon>
        <taxon>genistoids sensu lato</taxon>
        <taxon>core genistoids</taxon>
        <taxon>Genisteae</taxon>
        <taxon>Lupinus</taxon>
    </lineage>
</organism>